<organism evidence="1 2">
    <name type="scientific">Acer saccharum</name>
    <name type="common">Sugar maple</name>
    <dbReference type="NCBI Taxonomy" id="4024"/>
    <lineage>
        <taxon>Eukaryota</taxon>
        <taxon>Viridiplantae</taxon>
        <taxon>Streptophyta</taxon>
        <taxon>Embryophyta</taxon>
        <taxon>Tracheophyta</taxon>
        <taxon>Spermatophyta</taxon>
        <taxon>Magnoliopsida</taxon>
        <taxon>eudicotyledons</taxon>
        <taxon>Gunneridae</taxon>
        <taxon>Pentapetalae</taxon>
        <taxon>rosids</taxon>
        <taxon>malvids</taxon>
        <taxon>Sapindales</taxon>
        <taxon>Sapindaceae</taxon>
        <taxon>Hippocastanoideae</taxon>
        <taxon>Acereae</taxon>
        <taxon>Acer</taxon>
    </lineage>
</organism>
<name>A0AA39VV85_ACESA</name>
<proteinExistence type="predicted"/>
<dbReference type="AlphaFoldDB" id="A0AA39VV85"/>
<keyword evidence="2" id="KW-1185">Reference proteome</keyword>
<accession>A0AA39VV85</accession>
<sequence>MVVVLDLMYKLQYVSYCFAVLYGAGSRESMTANIKDALVELCESYNALYGGSGGGSVDEILLFCGGEIDDSSIFHLSVTFSLTVKKQDNIRGTNEVERYLLEVVERGSSQAAAHHAMANGHHHEAMEV</sequence>
<protein>
    <submittedName>
        <fullName evidence="1">Uncharacterized protein</fullName>
    </submittedName>
</protein>
<dbReference type="Proteomes" id="UP001168877">
    <property type="component" value="Unassembled WGS sequence"/>
</dbReference>
<reference evidence="1" key="2">
    <citation type="submission" date="2023-06" db="EMBL/GenBank/DDBJ databases">
        <authorList>
            <person name="Swenson N.G."/>
            <person name="Wegrzyn J.L."/>
            <person name="Mcevoy S.L."/>
        </authorList>
    </citation>
    <scope>NUCLEOTIDE SEQUENCE</scope>
    <source>
        <strain evidence="1">NS2018</strain>
        <tissue evidence="1">Leaf</tissue>
    </source>
</reference>
<dbReference type="EMBL" id="JAUESC010000003">
    <property type="protein sequence ID" value="KAK0600129.1"/>
    <property type="molecule type" value="Genomic_DNA"/>
</dbReference>
<gene>
    <name evidence="1" type="ORF">LWI29_011923</name>
</gene>
<comment type="caution">
    <text evidence="1">The sequence shown here is derived from an EMBL/GenBank/DDBJ whole genome shotgun (WGS) entry which is preliminary data.</text>
</comment>
<evidence type="ECO:0000313" key="2">
    <source>
        <dbReference type="Proteomes" id="UP001168877"/>
    </source>
</evidence>
<reference evidence="1" key="1">
    <citation type="journal article" date="2022" name="Plant J.">
        <title>Strategies of tolerance reflected in two North American maple genomes.</title>
        <authorList>
            <person name="McEvoy S.L."/>
            <person name="Sezen U.U."/>
            <person name="Trouern-Trend A."/>
            <person name="McMahon S.M."/>
            <person name="Schaberg P.G."/>
            <person name="Yang J."/>
            <person name="Wegrzyn J.L."/>
            <person name="Swenson N.G."/>
        </authorList>
    </citation>
    <scope>NUCLEOTIDE SEQUENCE</scope>
    <source>
        <strain evidence="1">NS2018</strain>
    </source>
</reference>
<evidence type="ECO:0000313" key="1">
    <source>
        <dbReference type="EMBL" id="KAK0600129.1"/>
    </source>
</evidence>